<evidence type="ECO:0000313" key="2">
    <source>
        <dbReference type="EMBL" id="MFD2522557.1"/>
    </source>
</evidence>
<name>A0ABW5JB27_9BACT</name>
<reference evidence="3" key="1">
    <citation type="journal article" date="2019" name="Int. J. Syst. Evol. Microbiol.">
        <title>The Global Catalogue of Microorganisms (GCM) 10K type strain sequencing project: providing services to taxonomists for standard genome sequencing and annotation.</title>
        <authorList>
            <consortium name="The Broad Institute Genomics Platform"/>
            <consortium name="The Broad Institute Genome Sequencing Center for Infectious Disease"/>
            <person name="Wu L."/>
            <person name="Ma J."/>
        </authorList>
    </citation>
    <scope>NUCLEOTIDE SEQUENCE [LARGE SCALE GENOMIC DNA]</scope>
    <source>
        <strain evidence="3">KCTC 52344</strain>
    </source>
</reference>
<evidence type="ECO:0000256" key="1">
    <source>
        <dbReference type="SAM" id="Phobius"/>
    </source>
</evidence>
<accession>A0ABW5JB27</accession>
<organism evidence="2 3">
    <name type="scientific">Emticicia soli</name>
    <dbReference type="NCBI Taxonomy" id="2027878"/>
    <lineage>
        <taxon>Bacteria</taxon>
        <taxon>Pseudomonadati</taxon>
        <taxon>Bacteroidota</taxon>
        <taxon>Cytophagia</taxon>
        <taxon>Cytophagales</taxon>
        <taxon>Leadbetterellaceae</taxon>
        <taxon>Emticicia</taxon>
    </lineage>
</organism>
<keyword evidence="3" id="KW-1185">Reference proteome</keyword>
<comment type="caution">
    <text evidence="2">The sequence shown here is derived from an EMBL/GenBank/DDBJ whole genome shotgun (WGS) entry which is preliminary data.</text>
</comment>
<protein>
    <recommendedName>
        <fullName evidence="4">XapX domain-containing protein</fullName>
    </recommendedName>
</protein>
<keyword evidence="1" id="KW-0472">Membrane</keyword>
<sequence length="69" mass="7618">MKNKAGKIIGFIVGMGGFLAWFKVFIFDTIPREEEVPPGLALLTSIFCGLVLGFAGNLLQNYIRKQKSI</sequence>
<proteinExistence type="predicted"/>
<dbReference type="EMBL" id="JBHULC010000021">
    <property type="protein sequence ID" value="MFD2522557.1"/>
    <property type="molecule type" value="Genomic_DNA"/>
</dbReference>
<keyword evidence="1" id="KW-0812">Transmembrane</keyword>
<evidence type="ECO:0000313" key="3">
    <source>
        <dbReference type="Proteomes" id="UP001597510"/>
    </source>
</evidence>
<evidence type="ECO:0008006" key="4">
    <source>
        <dbReference type="Google" id="ProtNLM"/>
    </source>
</evidence>
<gene>
    <name evidence="2" type="ORF">ACFSR2_16790</name>
</gene>
<feature type="transmembrane region" description="Helical" evidence="1">
    <location>
        <begin position="39"/>
        <end position="59"/>
    </location>
</feature>
<dbReference type="Proteomes" id="UP001597510">
    <property type="component" value="Unassembled WGS sequence"/>
</dbReference>
<keyword evidence="1" id="KW-1133">Transmembrane helix</keyword>
<dbReference type="RefSeq" id="WP_340237527.1">
    <property type="nucleotide sequence ID" value="NZ_JBBEWC010000008.1"/>
</dbReference>
<feature type="transmembrane region" description="Helical" evidence="1">
    <location>
        <begin position="7"/>
        <end position="27"/>
    </location>
</feature>